<gene>
    <name evidence="2" type="ORF">N5580_13330</name>
</gene>
<dbReference type="Pfam" id="PF12728">
    <property type="entry name" value="HTH_17"/>
    <property type="match status" value="1"/>
</dbReference>
<dbReference type="GO" id="GO:0003677">
    <property type="term" value="F:DNA binding"/>
    <property type="evidence" value="ECO:0007669"/>
    <property type="project" value="InterPro"/>
</dbReference>
<dbReference type="SUPFAM" id="SSF46955">
    <property type="entry name" value="Putative DNA-binding domain"/>
    <property type="match status" value="1"/>
</dbReference>
<feature type="domain" description="Helix-turn-helix" evidence="1">
    <location>
        <begin position="14"/>
        <end position="60"/>
    </location>
</feature>
<evidence type="ECO:0000313" key="2">
    <source>
        <dbReference type="EMBL" id="WBG92790.1"/>
    </source>
</evidence>
<evidence type="ECO:0000259" key="1">
    <source>
        <dbReference type="Pfam" id="PF12728"/>
    </source>
</evidence>
<dbReference type="Gene3D" id="1.10.10.10">
    <property type="entry name" value="Winged helix-like DNA-binding domain superfamily/Winged helix DNA-binding domain"/>
    <property type="match status" value="1"/>
</dbReference>
<dbReference type="AlphaFoldDB" id="A0AAJ5QPX4"/>
<organism evidence="2 3">
    <name type="scientific">Pantoea piersonii</name>
    <dbReference type="NCBI Taxonomy" id="2364647"/>
    <lineage>
        <taxon>Bacteria</taxon>
        <taxon>Pseudomonadati</taxon>
        <taxon>Pseudomonadota</taxon>
        <taxon>Gammaproteobacteria</taxon>
        <taxon>Enterobacterales</taxon>
        <taxon>Erwiniaceae</taxon>
        <taxon>Pantoea</taxon>
    </lineage>
</organism>
<sequence>MGSLPKTGFIRRFQLAKALGIHVTTIDRWVNDGKLPAPVKPGEKVTAFKAEEIQDWLKSKSVKDESEW</sequence>
<evidence type="ECO:0000313" key="3">
    <source>
        <dbReference type="Proteomes" id="UP001211544"/>
    </source>
</evidence>
<dbReference type="InterPro" id="IPR009061">
    <property type="entry name" value="DNA-bd_dom_put_sf"/>
</dbReference>
<dbReference type="InterPro" id="IPR041657">
    <property type="entry name" value="HTH_17"/>
</dbReference>
<dbReference type="KEGG" id="kpie:N5580_13330"/>
<dbReference type="Proteomes" id="UP001211544">
    <property type="component" value="Chromosome"/>
</dbReference>
<dbReference type="EMBL" id="CP104758">
    <property type="protein sequence ID" value="WBG92790.1"/>
    <property type="molecule type" value="Genomic_DNA"/>
</dbReference>
<protein>
    <submittedName>
        <fullName evidence="2">Helix-turn-helix domain-containing protein</fullName>
    </submittedName>
</protein>
<dbReference type="InterPro" id="IPR036388">
    <property type="entry name" value="WH-like_DNA-bd_sf"/>
</dbReference>
<dbReference type="NCBIfam" id="TIGR01764">
    <property type="entry name" value="excise"/>
    <property type="match status" value="1"/>
</dbReference>
<keyword evidence="3" id="KW-1185">Reference proteome</keyword>
<proteinExistence type="predicted"/>
<dbReference type="InterPro" id="IPR010093">
    <property type="entry name" value="SinI_DNA-bd"/>
</dbReference>
<reference evidence="2 3" key="1">
    <citation type="journal article" date="2022" name="J Glob Antimicrob Resist">
        <title>First complete genome of a multidrug resistant strain of the novel human pathogen Kalamiella piersonii (GABEKP28) identified in human saliva.</title>
        <authorList>
            <person name="McDonagh F."/>
            <person name="Singh N.K."/>
            <person name="Venkateswaran K."/>
            <person name="Lonappan A.M."/>
            <person name="Hallahan B."/>
            <person name="Tuohy A."/>
            <person name="Burke L."/>
            <person name="Kovarova A."/>
            <person name="Miliotis G."/>
        </authorList>
    </citation>
    <scope>NUCLEOTIDE SEQUENCE [LARGE SCALE GENOMIC DNA]</scope>
    <source>
        <strain evidence="2 3">GABEKP28</strain>
    </source>
</reference>
<name>A0AAJ5QPX4_9GAMM</name>
<accession>A0AAJ5QPX4</accession>